<dbReference type="Pfam" id="PF01096">
    <property type="entry name" value="Zn_ribbon_TFIIS"/>
    <property type="match status" value="1"/>
</dbReference>
<dbReference type="InterPro" id="IPR001222">
    <property type="entry name" value="Znf_TFIIS"/>
</dbReference>
<evidence type="ECO:0000313" key="7">
    <source>
        <dbReference type="EMBL" id="CAD8049825.1"/>
    </source>
</evidence>
<dbReference type="Proteomes" id="UP000688137">
    <property type="component" value="Unassembled WGS sequence"/>
</dbReference>
<evidence type="ECO:0000256" key="2">
    <source>
        <dbReference type="ARBA" id="ARBA00022771"/>
    </source>
</evidence>
<dbReference type="GO" id="GO:0008270">
    <property type="term" value="F:zinc ion binding"/>
    <property type="evidence" value="ECO:0007669"/>
    <property type="project" value="UniProtKB-KW"/>
</dbReference>
<keyword evidence="3" id="KW-0862">Zinc</keyword>
<evidence type="ECO:0000259" key="6">
    <source>
        <dbReference type="PROSITE" id="PS51321"/>
    </source>
</evidence>
<reference evidence="7" key="1">
    <citation type="submission" date="2021-01" db="EMBL/GenBank/DDBJ databases">
        <authorList>
            <consortium name="Genoscope - CEA"/>
            <person name="William W."/>
        </authorList>
    </citation>
    <scope>NUCLEOTIDE SEQUENCE</scope>
</reference>
<sequence length="315" mass="36929">MDYQELYELRKKLVDWKKNPKETINILKLLEQTPIDQEAVNKSKIYKTLHTLTIIDDKSDPLAATIRTKAQIVQDKLKKLPQNKPNDNDTIEKKREKSEEIKMQKQNSVQNIQSSKSLPDIDLFVNYKVPYPSYVDRVKYLTAISKLFILNIQIFKNQDDLSDSDYQIIKDSVEKMEKAIYYKRQTEHSPKKAYEQDLKILAGFLKKDKNGSLTYRIFSKQFDPLIAAQLKAADWVDDETKQEQSRIIREKMEAEQLGFYKDLSKREMEGVEGKMCKGCGQKKVYLVDEKQTRASDEPTTKFFECYNCGDKFRIC</sequence>
<gene>
    <name evidence="7" type="ORF">PPRIM_AZ9-3.1.T0140183</name>
</gene>
<organism evidence="7 8">
    <name type="scientific">Paramecium primaurelia</name>
    <dbReference type="NCBI Taxonomy" id="5886"/>
    <lineage>
        <taxon>Eukaryota</taxon>
        <taxon>Sar</taxon>
        <taxon>Alveolata</taxon>
        <taxon>Ciliophora</taxon>
        <taxon>Intramacronucleata</taxon>
        <taxon>Oligohymenophorea</taxon>
        <taxon>Peniculida</taxon>
        <taxon>Parameciidae</taxon>
        <taxon>Paramecium</taxon>
    </lineage>
</organism>
<evidence type="ECO:0000256" key="3">
    <source>
        <dbReference type="ARBA" id="ARBA00022833"/>
    </source>
</evidence>
<dbReference type="SMART" id="SM00440">
    <property type="entry name" value="ZnF_C2C2"/>
    <property type="match status" value="1"/>
</dbReference>
<evidence type="ECO:0008006" key="9">
    <source>
        <dbReference type="Google" id="ProtNLM"/>
    </source>
</evidence>
<dbReference type="InterPro" id="IPR003618">
    <property type="entry name" value="TFIIS_cen_dom"/>
</dbReference>
<keyword evidence="8" id="KW-1185">Reference proteome</keyword>
<dbReference type="GO" id="GO:0006351">
    <property type="term" value="P:DNA-templated transcription"/>
    <property type="evidence" value="ECO:0007669"/>
    <property type="project" value="InterPro"/>
</dbReference>
<dbReference type="AlphaFoldDB" id="A0A8S1K7Q8"/>
<accession>A0A8S1K7Q8</accession>
<comment type="caution">
    <text evidence="7">The sequence shown here is derived from an EMBL/GenBank/DDBJ whole genome shotgun (WGS) entry which is preliminary data.</text>
</comment>
<proteinExistence type="predicted"/>
<dbReference type="OMA" id="VEGKMCK"/>
<evidence type="ECO:0000259" key="5">
    <source>
        <dbReference type="PROSITE" id="PS51133"/>
    </source>
</evidence>
<dbReference type="PROSITE" id="PS51133">
    <property type="entry name" value="ZF_TFIIS_2"/>
    <property type="match status" value="1"/>
</dbReference>
<dbReference type="GO" id="GO:0003676">
    <property type="term" value="F:nucleic acid binding"/>
    <property type="evidence" value="ECO:0007669"/>
    <property type="project" value="InterPro"/>
</dbReference>
<dbReference type="EMBL" id="CAJJDM010000011">
    <property type="protein sequence ID" value="CAD8049825.1"/>
    <property type="molecule type" value="Genomic_DNA"/>
</dbReference>
<evidence type="ECO:0000256" key="4">
    <source>
        <dbReference type="PROSITE-ProRule" id="PRU00472"/>
    </source>
</evidence>
<feature type="domain" description="TFIIS-type" evidence="5">
    <location>
        <begin position="272"/>
        <end position="313"/>
    </location>
</feature>
<feature type="domain" description="TFIIS central" evidence="6">
    <location>
        <begin position="140"/>
        <end position="263"/>
    </location>
</feature>
<protein>
    <recommendedName>
        <fullName evidence="9">Transcription elongation factor TFIIS</fullName>
    </recommendedName>
</protein>
<dbReference type="PROSITE" id="PS51321">
    <property type="entry name" value="TFIIS_CENTRAL"/>
    <property type="match status" value="1"/>
</dbReference>
<evidence type="ECO:0000313" key="8">
    <source>
        <dbReference type="Proteomes" id="UP000688137"/>
    </source>
</evidence>
<keyword evidence="1" id="KW-0479">Metal-binding</keyword>
<keyword evidence="2 4" id="KW-0863">Zinc-finger</keyword>
<evidence type="ECO:0000256" key="1">
    <source>
        <dbReference type="ARBA" id="ARBA00022723"/>
    </source>
</evidence>
<name>A0A8S1K7Q8_PARPR</name>